<keyword evidence="6" id="KW-0479">Metal-binding</keyword>
<dbReference type="Gene3D" id="1.10.287.10">
    <property type="entry name" value="S15/NS1, RNA-binding"/>
    <property type="match status" value="4"/>
</dbReference>
<dbReference type="InterPro" id="IPR033721">
    <property type="entry name" value="ProRS_core_arch_euk"/>
</dbReference>
<comment type="similarity">
    <text evidence="16">In the N-terminal section; belongs to the class-I aminoacyl-tRNA synthetase family. Glutamate--tRNA ligase type 2 subfamily.</text>
</comment>
<feature type="region of interest" description="Disordered" evidence="19">
    <location>
        <begin position="1036"/>
        <end position="1099"/>
    </location>
</feature>
<dbReference type="Gene3D" id="1.10.1160.10">
    <property type="entry name" value="Glutamyl-trna Synthetase, Domain 2"/>
    <property type="match status" value="1"/>
</dbReference>
<dbReference type="FunFam" id="2.40.240.10:FF:000005">
    <property type="entry name" value="Bifunctional glutamate/proline--tRNA ligase"/>
    <property type="match status" value="1"/>
</dbReference>
<dbReference type="Gene3D" id="1.20.1050.130">
    <property type="match status" value="1"/>
</dbReference>
<dbReference type="FunFam" id="1.10.287.10:FF:000006">
    <property type="entry name" value="Bifunctional glutamate/proline--tRNA ligase"/>
    <property type="match status" value="2"/>
</dbReference>
<protein>
    <recommendedName>
        <fullName evidence="17">Bifunctional glutamate/proline--tRNA ligase</fullName>
        <ecNumber evidence="2">6.1.1.15</ecNumber>
        <ecNumber evidence="3">6.1.1.17</ecNumber>
    </recommendedName>
    <alternativeName>
        <fullName evidence="18">Bifunctional aminoacyl-tRNA synthetase</fullName>
    </alternativeName>
</protein>
<comment type="catalytic activity">
    <reaction evidence="14">
        <text>tRNA(Glu) + L-glutamate + ATP = L-glutamyl-tRNA(Glu) + AMP + diphosphate</text>
        <dbReference type="Rhea" id="RHEA:23540"/>
        <dbReference type="Rhea" id="RHEA-COMP:9663"/>
        <dbReference type="Rhea" id="RHEA-COMP:9680"/>
        <dbReference type="ChEBI" id="CHEBI:29985"/>
        <dbReference type="ChEBI" id="CHEBI:30616"/>
        <dbReference type="ChEBI" id="CHEBI:33019"/>
        <dbReference type="ChEBI" id="CHEBI:78442"/>
        <dbReference type="ChEBI" id="CHEBI:78520"/>
        <dbReference type="ChEBI" id="CHEBI:456215"/>
        <dbReference type="EC" id="6.1.1.17"/>
    </reaction>
    <physiologicalReaction direction="left-to-right" evidence="14">
        <dbReference type="Rhea" id="RHEA:23541"/>
    </physiologicalReaction>
</comment>
<evidence type="ECO:0000256" key="5">
    <source>
        <dbReference type="ARBA" id="ARBA00022598"/>
    </source>
</evidence>
<dbReference type="PROSITE" id="PS51185">
    <property type="entry name" value="WHEP_TRS_2"/>
    <property type="match status" value="4"/>
</dbReference>
<evidence type="ECO:0000256" key="12">
    <source>
        <dbReference type="ARBA" id="ARBA00023146"/>
    </source>
</evidence>
<name>A0A8C9TDL4_SCLFO</name>
<dbReference type="Proteomes" id="UP000694397">
    <property type="component" value="Chromosome 15"/>
</dbReference>
<dbReference type="GO" id="GO:0017101">
    <property type="term" value="C:aminoacyl-tRNA synthetase multienzyme complex"/>
    <property type="evidence" value="ECO:0007669"/>
    <property type="project" value="TreeGrafter"/>
</dbReference>
<dbReference type="GO" id="GO:0006433">
    <property type="term" value="P:prolyl-tRNA aminoacylation"/>
    <property type="evidence" value="ECO:0007669"/>
    <property type="project" value="InterPro"/>
</dbReference>
<dbReference type="InterPro" id="IPR020058">
    <property type="entry name" value="Glu/Gln-tRNA-synth_Ib_cat-dom"/>
</dbReference>
<feature type="compositionally biased region" description="Low complexity" evidence="19">
    <location>
        <begin position="744"/>
        <end position="758"/>
    </location>
</feature>
<feature type="domain" description="WHEP-TRS" evidence="21">
    <location>
        <begin position="761"/>
        <end position="817"/>
    </location>
</feature>
<keyword evidence="12" id="KW-0030">Aminoacyl-tRNA synthetase</keyword>
<dbReference type="InterPro" id="IPR014729">
    <property type="entry name" value="Rossmann-like_a/b/a_fold"/>
</dbReference>
<dbReference type="FunFam" id="1.10.1160.10:FF:000001">
    <property type="entry name" value="Glutamine--tRNA ligase"/>
    <property type="match status" value="1"/>
</dbReference>
<dbReference type="SUPFAM" id="SSF50715">
    <property type="entry name" value="Ribosomal protein L25-like"/>
    <property type="match status" value="1"/>
</dbReference>
<dbReference type="GO" id="GO:0005524">
    <property type="term" value="F:ATP binding"/>
    <property type="evidence" value="ECO:0007669"/>
    <property type="project" value="UniProtKB-KW"/>
</dbReference>
<dbReference type="InterPro" id="IPR001412">
    <property type="entry name" value="aa-tRNA-synth_I_CS"/>
</dbReference>
<dbReference type="EC" id="6.1.1.15" evidence="2"/>
<dbReference type="InterPro" id="IPR020056">
    <property type="entry name" value="Rbsml_bL25/Gln-tRNA_synth_N"/>
</dbReference>
<evidence type="ECO:0000256" key="10">
    <source>
        <dbReference type="ARBA" id="ARBA00022884"/>
    </source>
</evidence>
<keyword evidence="8" id="KW-0862">Zinc</keyword>
<dbReference type="GO" id="GO:0006424">
    <property type="term" value="P:glutamyl-tRNA aminoacylation"/>
    <property type="evidence" value="ECO:0007669"/>
    <property type="project" value="InterPro"/>
</dbReference>
<evidence type="ECO:0000256" key="2">
    <source>
        <dbReference type="ARBA" id="ARBA00012831"/>
    </source>
</evidence>
<dbReference type="GO" id="GO:0004827">
    <property type="term" value="F:proline-tRNA ligase activity"/>
    <property type="evidence" value="ECO:0007669"/>
    <property type="project" value="UniProtKB-EC"/>
</dbReference>
<evidence type="ECO:0000313" key="22">
    <source>
        <dbReference type="Ensembl" id="ENSSFOP00015049177.1"/>
    </source>
</evidence>
<evidence type="ECO:0000256" key="6">
    <source>
        <dbReference type="ARBA" id="ARBA00022723"/>
    </source>
</evidence>
<dbReference type="Gene3D" id="3.90.800.10">
    <property type="entry name" value="Glutamyl-tRNA Synthetase, Domain 3"/>
    <property type="match status" value="1"/>
</dbReference>
<dbReference type="InterPro" id="IPR049437">
    <property type="entry name" value="tRNA-synt_1c_C2"/>
</dbReference>
<keyword evidence="11" id="KW-0648">Protein biosynthesis</keyword>
<dbReference type="PROSITE" id="PS00762">
    <property type="entry name" value="WHEP_TRS_1"/>
    <property type="match status" value="4"/>
</dbReference>
<dbReference type="SUPFAM" id="SSF55681">
    <property type="entry name" value="Class II aaRS and biotin synthetases"/>
    <property type="match status" value="1"/>
</dbReference>
<dbReference type="Gene3D" id="3.30.110.30">
    <property type="entry name" value="C-terminal domain of ProRS"/>
    <property type="match status" value="1"/>
</dbReference>
<evidence type="ECO:0000256" key="4">
    <source>
        <dbReference type="ARBA" id="ARBA00022553"/>
    </source>
</evidence>
<evidence type="ECO:0000259" key="21">
    <source>
        <dbReference type="PROSITE" id="PS51185"/>
    </source>
</evidence>
<dbReference type="SMART" id="SM00991">
    <property type="entry name" value="WHEP-TRS"/>
    <property type="match status" value="4"/>
</dbReference>
<dbReference type="CDD" id="cd00862">
    <property type="entry name" value="ProRS_anticodon_zinc"/>
    <property type="match status" value="1"/>
</dbReference>
<dbReference type="GO" id="GO:0004818">
    <property type="term" value="F:glutamate-tRNA ligase activity"/>
    <property type="evidence" value="ECO:0007669"/>
    <property type="project" value="UniProtKB-EC"/>
</dbReference>
<dbReference type="Ensembl" id="ENSSFOT00015067849.1">
    <property type="protein sequence ID" value="ENSSFOP00015049177.1"/>
    <property type="gene ID" value="ENSSFOG00015007233.2"/>
</dbReference>
<dbReference type="RefSeq" id="XP_018587455.2">
    <property type="nucleotide sequence ID" value="XM_018731939.2"/>
</dbReference>
<dbReference type="Pfam" id="PF00587">
    <property type="entry name" value="tRNA-synt_2b"/>
    <property type="match status" value="1"/>
</dbReference>
<dbReference type="SUPFAM" id="SSF47616">
    <property type="entry name" value="GST C-terminal domain-like"/>
    <property type="match status" value="1"/>
</dbReference>
<keyword evidence="7" id="KW-0547">Nucleotide-binding</keyword>
<dbReference type="FunFam" id="3.30.110.30:FF:000001">
    <property type="entry name" value="Bifunctional glutamate/proline--tRNA ligase"/>
    <property type="match status" value="1"/>
</dbReference>
<comment type="catalytic activity">
    <reaction evidence="15">
        <text>tRNA(Pro) + L-proline + ATP = L-prolyl-tRNA(Pro) + AMP + diphosphate</text>
        <dbReference type="Rhea" id="RHEA:14305"/>
        <dbReference type="Rhea" id="RHEA-COMP:9700"/>
        <dbReference type="Rhea" id="RHEA-COMP:9702"/>
        <dbReference type="ChEBI" id="CHEBI:30616"/>
        <dbReference type="ChEBI" id="CHEBI:33019"/>
        <dbReference type="ChEBI" id="CHEBI:60039"/>
        <dbReference type="ChEBI" id="CHEBI:78442"/>
        <dbReference type="ChEBI" id="CHEBI:78532"/>
        <dbReference type="ChEBI" id="CHEBI:456215"/>
        <dbReference type="EC" id="6.1.1.15"/>
    </reaction>
    <physiologicalReaction direction="left-to-right" evidence="15">
        <dbReference type="Rhea" id="RHEA:14306"/>
    </physiologicalReaction>
</comment>
<comment type="similarity">
    <text evidence="1">In the C-terminal section; belongs to the class-II aminoacyl-tRNA synthetase family.</text>
</comment>
<evidence type="ECO:0000256" key="8">
    <source>
        <dbReference type="ARBA" id="ARBA00022833"/>
    </source>
</evidence>
<dbReference type="GO" id="GO:0005737">
    <property type="term" value="C:cytoplasm"/>
    <property type="evidence" value="ECO:0007669"/>
    <property type="project" value="InterPro"/>
</dbReference>
<dbReference type="PROSITE" id="PS50862">
    <property type="entry name" value="AA_TRNA_LIGASE_II"/>
    <property type="match status" value="1"/>
</dbReference>
<dbReference type="Pfam" id="PF00458">
    <property type="entry name" value="WHEP-TRS"/>
    <property type="match status" value="4"/>
</dbReference>
<feature type="domain" description="WHEP-TRS" evidence="21">
    <location>
        <begin position="906"/>
        <end position="962"/>
    </location>
</feature>
<dbReference type="HAMAP" id="MF_01571">
    <property type="entry name" value="Pro_tRNA_synth_type3"/>
    <property type="match status" value="1"/>
</dbReference>
<feature type="region of interest" description="Disordered" evidence="19">
    <location>
        <begin position="954"/>
        <end position="982"/>
    </location>
</feature>
<dbReference type="Pfam" id="PF03129">
    <property type="entry name" value="HGTP_anticodon"/>
    <property type="match status" value="1"/>
</dbReference>
<reference evidence="22" key="3">
    <citation type="submission" date="2025-09" db="UniProtKB">
        <authorList>
            <consortium name="Ensembl"/>
        </authorList>
    </citation>
    <scope>IDENTIFICATION</scope>
</reference>
<evidence type="ECO:0000259" key="20">
    <source>
        <dbReference type="PROSITE" id="PS50862"/>
    </source>
</evidence>
<dbReference type="FunFam" id="1.10.287.10:FF:000004">
    <property type="entry name" value="bifunctional glutamate/proline--tRNA ligase"/>
    <property type="match status" value="2"/>
</dbReference>
<dbReference type="FunFam" id="3.90.800.10:FF:000001">
    <property type="entry name" value="Glutamine--tRNA ligase"/>
    <property type="match status" value="1"/>
</dbReference>
<dbReference type="GO" id="GO:0046872">
    <property type="term" value="F:metal ion binding"/>
    <property type="evidence" value="ECO:0007669"/>
    <property type="project" value="UniProtKB-KW"/>
</dbReference>
<feature type="region of interest" description="Disordered" evidence="19">
    <location>
        <begin position="291"/>
        <end position="314"/>
    </location>
</feature>
<evidence type="ECO:0000256" key="19">
    <source>
        <dbReference type="SAM" id="MobiDB-lite"/>
    </source>
</evidence>
<dbReference type="HAMAP" id="MF_02076">
    <property type="entry name" value="Glu_tRNA_synth_type2"/>
    <property type="match status" value="1"/>
</dbReference>
<dbReference type="CDD" id="cd00778">
    <property type="entry name" value="ProRS_core_arch_euk"/>
    <property type="match status" value="1"/>
</dbReference>
<dbReference type="InterPro" id="IPR036621">
    <property type="entry name" value="Anticodon-bd_dom_sf"/>
</dbReference>
<accession>A0A8C9TDL4</accession>
<dbReference type="Pfam" id="PF00749">
    <property type="entry name" value="tRNA-synt_1c"/>
    <property type="match status" value="1"/>
</dbReference>
<evidence type="ECO:0000256" key="17">
    <source>
        <dbReference type="ARBA" id="ARBA00067786"/>
    </source>
</evidence>
<feature type="domain" description="Aminoacyl-transfer RNA synthetases class-II family profile" evidence="20">
    <location>
        <begin position="1132"/>
        <end position="1383"/>
    </location>
</feature>
<gene>
    <name evidence="22" type="primary">EPRS1</name>
    <name evidence="22" type="synonym">eprs1</name>
</gene>
<keyword evidence="23" id="KW-1185">Reference proteome</keyword>
<dbReference type="PROSITE" id="PS00178">
    <property type="entry name" value="AA_TRNA_LIGASE_I"/>
    <property type="match status" value="1"/>
</dbReference>
<dbReference type="PANTHER" id="PTHR43382:SF2">
    <property type="entry name" value="BIFUNCTIONAL GLUTAMATE_PROLINE--TRNA LIGASE"/>
    <property type="match status" value="1"/>
</dbReference>
<dbReference type="InterPro" id="IPR036282">
    <property type="entry name" value="Glutathione-S-Trfase_C_sf"/>
</dbReference>
<evidence type="ECO:0000256" key="14">
    <source>
        <dbReference type="ARBA" id="ARBA00047366"/>
    </source>
</evidence>
<dbReference type="FunFam" id="3.30.930.10:FF:000007">
    <property type="entry name" value="Bifunctional glutamate/proline--tRNA ligase"/>
    <property type="match status" value="1"/>
</dbReference>
<evidence type="ECO:0000256" key="7">
    <source>
        <dbReference type="ARBA" id="ARBA00022741"/>
    </source>
</evidence>
<dbReference type="PRINTS" id="PR00987">
    <property type="entry name" value="TRNASYNTHGLU"/>
</dbReference>
<dbReference type="FunFam" id="3.40.50.800:FF:000005">
    <property type="entry name" value="bifunctional glutamate/proline--tRNA ligase"/>
    <property type="match status" value="1"/>
</dbReference>
<reference evidence="22" key="2">
    <citation type="submission" date="2025-08" db="UniProtKB">
        <authorList>
            <consortium name="Ensembl"/>
        </authorList>
    </citation>
    <scope>IDENTIFICATION</scope>
</reference>
<keyword evidence="9" id="KW-0067">ATP-binding</keyword>
<sequence length="1599" mass="178360">MTVNLTVDETNPPLVVLLTAQYVKDTSGISVQEGKETTLRVSDSVQFCDVNSILRYLARITPSLGLYGSDFMEQAEVDHWLEFAYRRVSGQSSLTPALEDLDKALALRTFLVGYTVTLADLSVWAALKGSSGWPAILDKSGPFPHIHRWFSFLSSQAPFNSVGSKMCSGNTAPNSSVPRDKKQDVGKFVELPGAEMGKVIVRFPPEASGYLHIGHAKAALLNQHYQVTFKGKLIMRFDDTNPEKEKEDFEKVILEDVAMLQIKPDQFTYTSDHFPTILKLGEQLLQEGKAYVDDTPPDTMKQERDQRIESRHRNNSVEKNLQMWEEMKAGTEYGQTCCVRAKIDMSSNNGCLRDPTLFRCKNKPHPRTGNMYKVYPTYDFACPIVDSLEGVTHALRTTEYHDRDEQYYWVIEALGLRRPYVWEYARLNLNNTVLSKRKLTWFVEQGLVDGWDDPRFPTVRGVLRRGMTVEGLKQFIAAQGGSRSVVNMEWDKIWAFNKKLPISCVKVIDPVAPRYTALLESQVVPVSIPEAQQEVKEAAKHPKNPDVGMKPVWYGPRVLIEGADAETFSEGETVTFINWGNIIITKIQRDGSGTITSLEGRLNLENTDYKKTTKITWLADTPCAPLVPTVCVNYQHLISKPVLGKDDDFKDYINRNSKLEEKMIGDPCLKDLKKGDIIQLQRRGFYICDQPYEPVSPYSCKESPCVLLYIPDGHTKEMPTAGSKEKNKSQVVSKPVKAETTSQAKSKPAPSPSPSAAAAGDAGAVFSAIVAQGENVRTLKANKAPKEQVDEAVKQLLSLKAQFKDLTGQDYKPGMALPGPAAASCSPSSDFTSCPYERVAQQGEVVRKLKAEKAPRDQIDAAVKQLLALKEEFKKLTGQEYKPGMAPPREAPVQFSPPPVQTPCDSITRLYERVAEQGEVVRKLKAEKAPKDQVDAAVKQLLALKAEYKQHTGQEYKPGAAPPANSAPVKADQAPITSGSSQEAQALYSQVAQQGEIVRTLKSSKAPKDQVDSAVKRLLELKAQYKALTCVEYHPVEAAGGGGGGSEDKSRKDRENKSEKQSGAGGGRKQHGTDKQPQGQEASQGAGGAGDGQGSKKQTRLGLEVKKEENLAEWYSQVITKAEMIEYYDVSGCYVLRPWSYTIWEAIKEFFDKEIKKLGVENCYFPMFVSQAALEKEKTHIADFAPEVAWVTRSGKTELAEPIAVRPTSETVMYPAYAKWVQSHRDLPIKLNQWCNVVRWEFKHPQPFLRTREFLWQEGHTAFATKEEAAEEVLQILDLYARVYEELMAIPVVKGRKTEKEKFAGGDYTTTVEAFISASGRAIQGATSHHLGQNFSKMFEIMFEDPKKPGEKQLAYQNSWGITTRTIGVLTMVHGDNQGLVLPPRVACLQVIIIPCGITASLPEAEKDGLLAQCSKYLLRLQKSSIRVKVDLRDNYSPGWKFNHWELKGVPVRLEVGPKDLKLGQCVAVRRDTGEKITLPEAEVESRLTHLLEDIQNNLFKRASDDLEKHMVAADTMEQFQRELDQGRIVQIPFCGKIECEDWIKKITARDQDLEPGAPSMGAKSLCIPFKPLKTLQAGQACVCGKEPAQFYTMFGRSY</sequence>
<dbReference type="InterPro" id="IPR002314">
    <property type="entry name" value="aa-tRNA-synt_IIb"/>
</dbReference>
<feature type="domain" description="WHEP-TRS" evidence="21">
    <location>
        <begin position="983"/>
        <end position="1039"/>
    </location>
</feature>
<dbReference type="InterPro" id="IPR004526">
    <property type="entry name" value="Glu-tRNA-synth_arc/euk"/>
</dbReference>
<dbReference type="InterPro" id="IPR020061">
    <property type="entry name" value="Glu_tRNA_lig_a-bdl"/>
</dbReference>
<dbReference type="GeneID" id="108922064"/>
<dbReference type="CDD" id="cd00807">
    <property type="entry name" value="GlnRS_core"/>
    <property type="match status" value="1"/>
</dbReference>
<dbReference type="Pfam" id="PF20974">
    <property type="entry name" value="tRNA-synt_1c_C2"/>
    <property type="match status" value="1"/>
</dbReference>
<dbReference type="InterPro" id="IPR000924">
    <property type="entry name" value="Glu/Gln-tRNA-synth"/>
</dbReference>
<dbReference type="Pfam" id="PF09180">
    <property type="entry name" value="ProRS-C_1"/>
    <property type="match status" value="1"/>
</dbReference>
<dbReference type="PANTHER" id="PTHR43382">
    <property type="entry name" value="PROLYL-TRNA SYNTHETASE"/>
    <property type="match status" value="1"/>
</dbReference>
<evidence type="ECO:0000256" key="11">
    <source>
        <dbReference type="ARBA" id="ARBA00022917"/>
    </source>
</evidence>
<dbReference type="Gene3D" id="3.40.50.800">
    <property type="entry name" value="Anticodon-binding domain"/>
    <property type="match status" value="1"/>
</dbReference>
<dbReference type="InterPro" id="IPR009068">
    <property type="entry name" value="uS15_NS1_RNA-bd_sf"/>
</dbReference>
<dbReference type="Pfam" id="PF03950">
    <property type="entry name" value="tRNA-synt_1c_C"/>
    <property type="match status" value="1"/>
</dbReference>
<keyword evidence="10" id="KW-0694">RNA-binding</keyword>
<dbReference type="CDD" id="cd00936">
    <property type="entry name" value="WEPRS_RNA"/>
    <property type="match status" value="4"/>
</dbReference>
<dbReference type="InterPro" id="IPR020059">
    <property type="entry name" value="Glu/Gln-tRNA-synth_Ib_codon-bd"/>
</dbReference>
<feature type="compositionally biased region" description="Basic and acidic residues" evidence="19">
    <location>
        <begin position="717"/>
        <end position="728"/>
    </location>
</feature>
<feature type="compositionally biased region" description="Basic and acidic residues" evidence="19">
    <location>
        <begin position="300"/>
        <end position="314"/>
    </location>
</feature>
<dbReference type="InterPro" id="IPR045864">
    <property type="entry name" value="aa-tRNA-synth_II/BPL/LPL"/>
</dbReference>
<evidence type="ECO:0000256" key="1">
    <source>
        <dbReference type="ARBA" id="ARBA00009968"/>
    </source>
</evidence>
<organism evidence="22 23">
    <name type="scientific">Scleropages formosus</name>
    <name type="common">Asian bonytongue</name>
    <name type="synonym">Osteoglossum formosum</name>
    <dbReference type="NCBI Taxonomy" id="113540"/>
    <lineage>
        <taxon>Eukaryota</taxon>
        <taxon>Metazoa</taxon>
        <taxon>Chordata</taxon>
        <taxon>Craniata</taxon>
        <taxon>Vertebrata</taxon>
        <taxon>Euteleostomi</taxon>
        <taxon>Actinopterygii</taxon>
        <taxon>Neopterygii</taxon>
        <taxon>Teleostei</taxon>
        <taxon>Osteoglossocephala</taxon>
        <taxon>Osteoglossomorpha</taxon>
        <taxon>Osteoglossiformes</taxon>
        <taxon>Osteoglossidae</taxon>
        <taxon>Scleropages</taxon>
    </lineage>
</organism>
<dbReference type="NCBIfam" id="TIGR00408">
    <property type="entry name" value="proS_fam_I"/>
    <property type="match status" value="1"/>
</dbReference>
<dbReference type="NCBIfam" id="TIGR00463">
    <property type="entry name" value="gltX_arch"/>
    <property type="match status" value="1"/>
</dbReference>
<keyword evidence="4" id="KW-0597">Phosphoprotein</keyword>
<feature type="region of interest" description="Disordered" evidence="19">
    <location>
        <begin position="717"/>
        <end position="758"/>
    </location>
</feature>
<reference evidence="22 23" key="1">
    <citation type="submission" date="2019-04" db="EMBL/GenBank/DDBJ databases">
        <authorList>
            <consortium name="Wellcome Sanger Institute Data Sharing"/>
        </authorList>
    </citation>
    <scope>NUCLEOTIDE SEQUENCE [LARGE SCALE GENOMIC DNA]</scope>
</reference>
<dbReference type="SUPFAM" id="SSF64586">
    <property type="entry name" value="C-terminal domain of ProRS"/>
    <property type="match status" value="1"/>
</dbReference>
<dbReference type="Gene3D" id="3.40.50.620">
    <property type="entry name" value="HUPs"/>
    <property type="match status" value="1"/>
</dbReference>
<dbReference type="GeneTree" id="ENSGT00550000074815"/>
<dbReference type="InterPro" id="IPR017449">
    <property type="entry name" value="Pro-tRNA_synth_II"/>
</dbReference>
<dbReference type="InterPro" id="IPR006195">
    <property type="entry name" value="aa-tRNA-synth_II"/>
</dbReference>
<feature type="domain" description="WHEP-TRS" evidence="21">
    <location>
        <begin position="831"/>
        <end position="887"/>
    </location>
</feature>
<evidence type="ECO:0000256" key="18">
    <source>
        <dbReference type="ARBA" id="ARBA00076053"/>
    </source>
</evidence>
<dbReference type="SUPFAM" id="SSF52374">
    <property type="entry name" value="Nucleotidylyl transferase"/>
    <property type="match status" value="1"/>
</dbReference>
<evidence type="ECO:0000256" key="9">
    <source>
        <dbReference type="ARBA" id="ARBA00022840"/>
    </source>
</evidence>
<dbReference type="InterPro" id="IPR004154">
    <property type="entry name" value="Anticodon-bd"/>
</dbReference>
<dbReference type="GO" id="GO:0003723">
    <property type="term" value="F:RNA binding"/>
    <property type="evidence" value="ECO:0007669"/>
    <property type="project" value="UniProtKB-KW"/>
</dbReference>
<dbReference type="FunFam" id="3.40.50.620:FF:000070">
    <property type="entry name" value="Bifunctional glutamate/proline--tRNA ligase"/>
    <property type="match status" value="1"/>
</dbReference>
<dbReference type="InterPro" id="IPR011035">
    <property type="entry name" value="Ribosomal_bL25/Gln-tRNA_synth"/>
</dbReference>
<keyword evidence="5" id="KW-0436">Ligase</keyword>
<feature type="compositionally biased region" description="Basic and acidic residues" evidence="19">
    <location>
        <begin position="1046"/>
        <end position="1060"/>
    </location>
</feature>
<dbReference type="SUPFAM" id="SSF47060">
    <property type="entry name" value="S15/NS1 RNA-binding domain"/>
    <property type="match status" value="4"/>
</dbReference>
<dbReference type="CDD" id="cd10309">
    <property type="entry name" value="GST_C_GluProRS_N"/>
    <property type="match status" value="1"/>
</dbReference>
<dbReference type="Gene3D" id="2.40.240.10">
    <property type="entry name" value="Ribosomal Protein L25, Chain P"/>
    <property type="match status" value="1"/>
</dbReference>
<evidence type="ECO:0000256" key="15">
    <source>
        <dbReference type="ARBA" id="ARBA00050792"/>
    </source>
</evidence>
<keyword evidence="13" id="KW-0511">Multifunctional enzyme</keyword>
<evidence type="ECO:0000256" key="3">
    <source>
        <dbReference type="ARBA" id="ARBA00012835"/>
    </source>
</evidence>
<dbReference type="SUPFAM" id="SSF52954">
    <property type="entry name" value="Class II aaRS ABD-related"/>
    <property type="match status" value="1"/>
</dbReference>
<dbReference type="Gene3D" id="3.30.930.10">
    <property type="entry name" value="Bira Bifunctional Protein, Domain 2"/>
    <property type="match status" value="1"/>
</dbReference>
<evidence type="ECO:0000256" key="16">
    <source>
        <dbReference type="ARBA" id="ARBA00061295"/>
    </source>
</evidence>
<evidence type="ECO:0000313" key="23">
    <source>
        <dbReference type="Proteomes" id="UP000694397"/>
    </source>
</evidence>
<dbReference type="InterPro" id="IPR000738">
    <property type="entry name" value="WHEP-TRS_dom"/>
</dbReference>
<dbReference type="InterPro" id="IPR016061">
    <property type="entry name" value="Pro-tRNA_ligase_II_C"/>
</dbReference>
<dbReference type="SMART" id="SM00946">
    <property type="entry name" value="ProRS-C_1"/>
    <property type="match status" value="1"/>
</dbReference>
<dbReference type="EC" id="6.1.1.17" evidence="3"/>
<evidence type="ECO:0000256" key="13">
    <source>
        <dbReference type="ARBA" id="ARBA00023268"/>
    </source>
</evidence>
<dbReference type="InterPro" id="IPR004499">
    <property type="entry name" value="Pro-tRNA-ligase_IIa_arc-type"/>
</dbReference>
<proteinExistence type="inferred from homology"/>